<dbReference type="SUPFAM" id="SSF56601">
    <property type="entry name" value="beta-lactamase/transpeptidase-like"/>
    <property type="match status" value="1"/>
</dbReference>
<feature type="signal peptide" evidence="3">
    <location>
        <begin position="1"/>
        <end position="19"/>
    </location>
</feature>
<dbReference type="RefSeq" id="WP_149089694.1">
    <property type="nucleotide sequence ID" value="NZ_VKKY01000001.1"/>
</dbReference>
<dbReference type="OrthoDB" id="9793489at2"/>
<evidence type="ECO:0000313" key="5">
    <source>
        <dbReference type="EMBL" id="KAA3440056.1"/>
    </source>
</evidence>
<name>A0A5B6TJ46_9BACT</name>
<organism evidence="5 6">
    <name type="scientific">Rufibacter hautae</name>
    <dbReference type="NCBI Taxonomy" id="2595005"/>
    <lineage>
        <taxon>Bacteria</taxon>
        <taxon>Pseudomonadati</taxon>
        <taxon>Bacteroidota</taxon>
        <taxon>Cytophagia</taxon>
        <taxon>Cytophagales</taxon>
        <taxon>Hymenobacteraceae</taxon>
        <taxon>Rufibacter</taxon>
    </lineage>
</organism>
<proteinExistence type="predicted"/>
<dbReference type="GO" id="GO:0016020">
    <property type="term" value="C:membrane"/>
    <property type="evidence" value="ECO:0007669"/>
    <property type="project" value="UniProtKB-SubCell"/>
</dbReference>
<dbReference type="Pfam" id="PF00144">
    <property type="entry name" value="Beta-lactamase"/>
    <property type="match status" value="1"/>
</dbReference>
<protein>
    <submittedName>
        <fullName evidence="5">Beta-lactamase family protein</fullName>
    </submittedName>
</protein>
<evidence type="ECO:0000256" key="3">
    <source>
        <dbReference type="SAM" id="SignalP"/>
    </source>
</evidence>
<dbReference type="InterPro" id="IPR050491">
    <property type="entry name" value="AmpC-like"/>
</dbReference>
<keyword evidence="6" id="KW-1185">Reference proteome</keyword>
<dbReference type="Proteomes" id="UP000324133">
    <property type="component" value="Unassembled WGS sequence"/>
</dbReference>
<dbReference type="EMBL" id="VKKY01000001">
    <property type="protein sequence ID" value="KAA3440056.1"/>
    <property type="molecule type" value="Genomic_DNA"/>
</dbReference>
<keyword evidence="3" id="KW-0732">Signal</keyword>
<gene>
    <name evidence="5" type="ORF">FOA19_05145</name>
</gene>
<accession>A0A5B6TJ46</accession>
<evidence type="ECO:0000259" key="4">
    <source>
        <dbReference type="Pfam" id="PF00144"/>
    </source>
</evidence>
<comment type="caution">
    <text evidence="5">The sequence shown here is derived from an EMBL/GenBank/DDBJ whole genome shotgun (WGS) entry which is preliminary data.</text>
</comment>
<dbReference type="PANTHER" id="PTHR46825:SF11">
    <property type="entry name" value="PENICILLIN-BINDING PROTEIN 4"/>
    <property type="match status" value="1"/>
</dbReference>
<evidence type="ECO:0000256" key="1">
    <source>
        <dbReference type="ARBA" id="ARBA00004370"/>
    </source>
</evidence>
<dbReference type="Gene3D" id="3.40.710.10">
    <property type="entry name" value="DD-peptidase/beta-lactamase superfamily"/>
    <property type="match status" value="1"/>
</dbReference>
<keyword evidence="2" id="KW-0472">Membrane</keyword>
<reference evidence="5 6" key="1">
    <citation type="submission" date="2019-07" db="EMBL/GenBank/DDBJ databases">
        <title>Rufibacter sp. nov., isolated from lake sediment.</title>
        <authorList>
            <person name="Qu J.-H."/>
        </authorList>
    </citation>
    <scope>NUCLEOTIDE SEQUENCE [LARGE SCALE GENOMIC DNA]</scope>
    <source>
        <strain evidence="5 6">NBS58-1</strain>
    </source>
</reference>
<evidence type="ECO:0000256" key="2">
    <source>
        <dbReference type="ARBA" id="ARBA00023136"/>
    </source>
</evidence>
<feature type="chain" id="PRO_5022838895" evidence="3">
    <location>
        <begin position="20"/>
        <end position="357"/>
    </location>
</feature>
<feature type="domain" description="Beta-lactamase-related" evidence="4">
    <location>
        <begin position="27"/>
        <end position="348"/>
    </location>
</feature>
<comment type="subcellular location">
    <subcellularLocation>
        <location evidence="1">Membrane</location>
    </subcellularLocation>
</comment>
<sequence length="357" mass="39971">MTRICLALLLTLSVHLCFAQVDTARIREIIQKQAAQQRFSGTILVADKGKIVHQASFGVKDQATQEPIDHQTRFGIASITKMVTALVILQLVEEGKLSLQDRVSELLPSFKFPYQDKLTIHHLLLHISGLPREEDTLYYAPITPQAFVQQVLAAGAKAGEFDQFHYNNLDYVLLGLIIEAKSGTTWQTAIKTRIIDKLRLANTGFLVKGKLPANFAQPYSLTKDGNLARDPDLYLENYYAAGCMYSNAPDLLLLDQALYGNSLLSEKSKALLYTSYPQYNYTGYSVWTYHYPFAATKPLIMERRGGILGSNSALVRMLDANKTIIILSNTNQFNPDSYGDKENLREALLMELGKAPR</sequence>
<dbReference type="InterPro" id="IPR001466">
    <property type="entry name" value="Beta-lactam-related"/>
</dbReference>
<dbReference type="InterPro" id="IPR012338">
    <property type="entry name" value="Beta-lactam/transpept-like"/>
</dbReference>
<dbReference type="PANTHER" id="PTHR46825">
    <property type="entry name" value="D-ALANYL-D-ALANINE-CARBOXYPEPTIDASE/ENDOPEPTIDASE AMPH"/>
    <property type="match status" value="1"/>
</dbReference>
<evidence type="ECO:0000313" key="6">
    <source>
        <dbReference type="Proteomes" id="UP000324133"/>
    </source>
</evidence>
<dbReference type="AlphaFoldDB" id="A0A5B6TJ46"/>